<evidence type="ECO:0000313" key="3">
    <source>
        <dbReference type="Proteomes" id="UP000289238"/>
    </source>
</evidence>
<organism evidence="2 3">
    <name type="scientific">Leeuwenhoekiella aequorea</name>
    <dbReference type="NCBI Taxonomy" id="283736"/>
    <lineage>
        <taxon>Bacteria</taxon>
        <taxon>Pseudomonadati</taxon>
        <taxon>Bacteroidota</taxon>
        <taxon>Flavobacteriia</taxon>
        <taxon>Flavobacteriales</taxon>
        <taxon>Flavobacteriaceae</taxon>
        <taxon>Leeuwenhoekiella</taxon>
    </lineage>
</organism>
<dbReference type="InterPro" id="IPR052735">
    <property type="entry name" value="NAD_biosynth-regulator"/>
</dbReference>
<evidence type="ECO:0000313" key="2">
    <source>
        <dbReference type="EMBL" id="RXG22061.1"/>
    </source>
</evidence>
<dbReference type="EMBL" id="QOVM01000004">
    <property type="protein sequence ID" value="RXG22061.1"/>
    <property type="molecule type" value="Genomic_DNA"/>
</dbReference>
<dbReference type="GO" id="GO:0016301">
    <property type="term" value="F:kinase activity"/>
    <property type="evidence" value="ECO:0007669"/>
    <property type="project" value="UniProtKB-KW"/>
</dbReference>
<name>A0A4Q0P6G6_9FLAO</name>
<sequence>MSKKLSEYYKGAFVPEFARDYLQQKWENKKQICTPEDILPIAQGQIELENNAVNSGNKMIFCDTDLLETKVYSEAYFEGWCDLSVTKAALGNSYDLYFLTYIDIPWEADDLRDRPDQRQEMFDLFEQALIENDRRYVLLKGNIEQRLNTAINQINNLLL</sequence>
<evidence type="ECO:0000259" key="1">
    <source>
        <dbReference type="Pfam" id="PF13521"/>
    </source>
</evidence>
<dbReference type="InterPro" id="IPR038727">
    <property type="entry name" value="NadR/Ttd14_AAA_dom"/>
</dbReference>
<reference evidence="2 3" key="1">
    <citation type="submission" date="2018-07" db="EMBL/GenBank/DDBJ databases">
        <title>Leeuwenhoekiella genomics.</title>
        <authorList>
            <person name="Tahon G."/>
            <person name="Willems A."/>
        </authorList>
    </citation>
    <scope>NUCLEOTIDE SEQUENCE [LARGE SCALE GENOMIC DNA]</scope>
    <source>
        <strain evidence="2 3">LMG 22550</strain>
    </source>
</reference>
<dbReference type="SUPFAM" id="SSF52540">
    <property type="entry name" value="P-loop containing nucleoside triphosphate hydrolases"/>
    <property type="match status" value="1"/>
</dbReference>
<dbReference type="Pfam" id="PF13521">
    <property type="entry name" value="AAA_28"/>
    <property type="match status" value="1"/>
</dbReference>
<dbReference type="InterPro" id="IPR027417">
    <property type="entry name" value="P-loop_NTPase"/>
</dbReference>
<keyword evidence="2" id="KW-0808">Transferase</keyword>
<feature type="domain" description="NadR/Ttd14 AAA" evidence="1">
    <location>
        <begin position="3"/>
        <end position="146"/>
    </location>
</feature>
<protein>
    <submittedName>
        <fullName evidence="2">Nicotinamide riboside kinase</fullName>
    </submittedName>
</protein>
<accession>A0A4Q0P6G6</accession>
<keyword evidence="2" id="KW-0418">Kinase</keyword>
<gene>
    <name evidence="2" type="ORF">DSM00_2125</name>
</gene>
<dbReference type="Proteomes" id="UP000289238">
    <property type="component" value="Unassembled WGS sequence"/>
</dbReference>
<dbReference type="Gene3D" id="3.40.50.300">
    <property type="entry name" value="P-loop containing nucleotide triphosphate hydrolases"/>
    <property type="match status" value="1"/>
</dbReference>
<dbReference type="PANTHER" id="PTHR37512">
    <property type="entry name" value="TRIFUNCTIONAL NAD BIOSYNTHESIS/REGULATOR PROTEIN NADR"/>
    <property type="match status" value="1"/>
</dbReference>
<comment type="caution">
    <text evidence="2">The sequence shown here is derived from an EMBL/GenBank/DDBJ whole genome shotgun (WGS) entry which is preliminary data.</text>
</comment>
<keyword evidence="3" id="KW-1185">Reference proteome</keyword>
<dbReference type="PANTHER" id="PTHR37512:SF1">
    <property type="entry name" value="NADR_TTD14 AAA DOMAIN-CONTAINING PROTEIN"/>
    <property type="match status" value="1"/>
</dbReference>
<dbReference type="AlphaFoldDB" id="A0A4Q0P6G6"/>
<proteinExistence type="predicted"/>
<dbReference type="RefSeq" id="WP_317127838.1">
    <property type="nucleotide sequence ID" value="NZ_QOVM01000004.1"/>
</dbReference>